<organism evidence="8">
    <name type="scientific">mine drainage metagenome</name>
    <dbReference type="NCBI Taxonomy" id="410659"/>
    <lineage>
        <taxon>unclassified sequences</taxon>
        <taxon>metagenomes</taxon>
        <taxon>ecological metagenomes</taxon>
    </lineage>
</organism>
<feature type="domain" description="OmpR/PhoB-type" evidence="7">
    <location>
        <begin position="130"/>
        <end position="229"/>
    </location>
</feature>
<protein>
    <submittedName>
        <fullName evidence="8">Response regulator mprA (Mycobacterial persistence regulator A)</fullName>
    </submittedName>
</protein>
<dbReference type="SMART" id="SM00448">
    <property type="entry name" value="REC"/>
    <property type="match status" value="1"/>
</dbReference>
<dbReference type="Pfam" id="PF00072">
    <property type="entry name" value="Response_reg"/>
    <property type="match status" value="1"/>
</dbReference>
<dbReference type="AlphaFoldDB" id="E6PDE8"/>
<dbReference type="InterPro" id="IPR039420">
    <property type="entry name" value="WalR-like"/>
</dbReference>
<evidence type="ECO:0000259" key="7">
    <source>
        <dbReference type="PROSITE" id="PS51755"/>
    </source>
</evidence>
<dbReference type="InterPro" id="IPR036388">
    <property type="entry name" value="WH-like_DNA-bd_sf"/>
</dbReference>
<dbReference type="PANTHER" id="PTHR48111:SF22">
    <property type="entry name" value="REGULATOR OF RPOS"/>
    <property type="match status" value="1"/>
</dbReference>
<dbReference type="SMART" id="SM00862">
    <property type="entry name" value="Trans_reg_C"/>
    <property type="match status" value="1"/>
</dbReference>
<keyword evidence="2" id="KW-0902">Two-component regulatory system</keyword>
<evidence type="ECO:0000313" key="8">
    <source>
        <dbReference type="EMBL" id="CBH74483.1"/>
    </source>
</evidence>
<dbReference type="Gene3D" id="1.10.10.10">
    <property type="entry name" value="Winged helix-like DNA-binding domain superfamily/Winged helix DNA-binding domain"/>
    <property type="match status" value="1"/>
</dbReference>
<dbReference type="CDD" id="cd17574">
    <property type="entry name" value="REC_OmpR"/>
    <property type="match status" value="1"/>
</dbReference>
<accession>E6PDE8</accession>
<dbReference type="SUPFAM" id="SSF52172">
    <property type="entry name" value="CheY-like"/>
    <property type="match status" value="1"/>
</dbReference>
<name>E6PDE8_9ZZZZ</name>
<dbReference type="PANTHER" id="PTHR48111">
    <property type="entry name" value="REGULATOR OF RPOS"/>
    <property type="match status" value="1"/>
</dbReference>
<keyword evidence="3" id="KW-0805">Transcription regulation</keyword>
<evidence type="ECO:0000259" key="6">
    <source>
        <dbReference type="PROSITE" id="PS50110"/>
    </source>
</evidence>
<dbReference type="GO" id="GO:0000976">
    <property type="term" value="F:transcription cis-regulatory region binding"/>
    <property type="evidence" value="ECO:0007669"/>
    <property type="project" value="TreeGrafter"/>
</dbReference>
<dbReference type="EMBL" id="CABL01000002">
    <property type="protein sequence ID" value="CBH74483.1"/>
    <property type="molecule type" value="Genomic_DNA"/>
</dbReference>
<evidence type="ECO:0000256" key="4">
    <source>
        <dbReference type="ARBA" id="ARBA00023125"/>
    </source>
</evidence>
<evidence type="ECO:0000256" key="3">
    <source>
        <dbReference type="ARBA" id="ARBA00023015"/>
    </source>
</evidence>
<reference evidence="8" key="1">
    <citation type="submission" date="2009-10" db="EMBL/GenBank/DDBJ databases">
        <title>Diversity of trophic interactions inside an arsenic-rich microbial ecosystem.</title>
        <authorList>
            <person name="Bertin P.N."/>
            <person name="Heinrich-Salmeron A."/>
            <person name="Pelletier E."/>
            <person name="Goulhen-Chollet F."/>
            <person name="Arsene-Ploetze F."/>
            <person name="Gallien S."/>
            <person name="Calteau A."/>
            <person name="Vallenet D."/>
            <person name="Casiot C."/>
            <person name="Chane-Woon-Ming B."/>
            <person name="Giloteaux L."/>
            <person name="Barakat M."/>
            <person name="Bonnefoy V."/>
            <person name="Bruneel O."/>
            <person name="Chandler M."/>
            <person name="Cleiss J."/>
            <person name="Duran R."/>
            <person name="Elbaz-Poulichet F."/>
            <person name="Fonknechten N."/>
            <person name="Lauga B."/>
            <person name="Mornico D."/>
            <person name="Ortet P."/>
            <person name="Schaeffer C."/>
            <person name="Siguier P."/>
            <person name="Alexander Thil Smith A."/>
            <person name="Van Dorsselaer A."/>
            <person name="Weissenbach J."/>
            <person name="Medigue C."/>
            <person name="Le Paslier D."/>
        </authorList>
    </citation>
    <scope>NUCLEOTIDE SEQUENCE</scope>
</reference>
<evidence type="ECO:0000256" key="1">
    <source>
        <dbReference type="ARBA" id="ARBA00022553"/>
    </source>
</evidence>
<dbReference type="GO" id="GO:0006355">
    <property type="term" value="P:regulation of DNA-templated transcription"/>
    <property type="evidence" value="ECO:0007669"/>
    <property type="project" value="InterPro"/>
</dbReference>
<keyword evidence="5" id="KW-0804">Transcription</keyword>
<keyword evidence="1" id="KW-0597">Phosphoprotein</keyword>
<sequence>MNVMQQHAKIAVVDDDRMLREMIELGLTQEGYEVRSASDGHAALDLVRAFNPDAILLDIMMPKIDGVTLVPMLRNITQAPILMLTAKGDLDDKLKTLGSGADDYVVKPFLFEELIARLQAHLRRPQIHEDEQIRWNDLALDLGSRELRRGSERIELTQREFDLLAVFMRDPRRIFSKEHLLELVWGHDFEGGPNIVETYISYLRAKVDRPGATTSFLRTVRGVGYGLSNV</sequence>
<evidence type="ECO:0000256" key="5">
    <source>
        <dbReference type="ARBA" id="ARBA00023163"/>
    </source>
</evidence>
<dbReference type="PROSITE" id="PS50110">
    <property type="entry name" value="RESPONSE_REGULATORY"/>
    <property type="match status" value="1"/>
</dbReference>
<dbReference type="InterPro" id="IPR001867">
    <property type="entry name" value="OmpR/PhoB-type_DNA-bd"/>
</dbReference>
<keyword evidence="4" id="KW-0238">DNA-binding</keyword>
<dbReference type="GO" id="GO:0032993">
    <property type="term" value="C:protein-DNA complex"/>
    <property type="evidence" value="ECO:0007669"/>
    <property type="project" value="TreeGrafter"/>
</dbReference>
<gene>
    <name evidence="8" type="primary">mprA</name>
    <name evidence="8" type="ORF">CARN1_1585</name>
</gene>
<dbReference type="Pfam" id="PF00486">
    <property type="entry name" value="Trans_reg_C"/>
    <property type="match status" value="1"/>
</dbReference>
<dbReference type="PROSITE" id="PS51755">
    <property type="entry name" value="OMPR_PHOB"/>
    <property type="match status" value="1"/>
</dbReference>
<feature type="domain" description="Response regulatory" evidence="6">
    <location>
        <begin position="9"/>
        <end position="122"/>
    </location>
</feature>
<dbReference type="GO" id="GO:0000156">
    <property type="term" value="F:phosphorelay response regulator activity"/>
    <property type="evidence" value="ECO:0007669"/>
    <property type="project" value="TreeGrafter"/>
</dbReference>
<dbReference type="InterPro" id="IPR001789">
    <property type="entry name" value="Sig_transdc_resp-reg_receiver"/>
</dbReference>
<dbReference type="GO" id="GO:0005829">
    <property type="term" value="C:cytosol"/>
    <property type="evidence" value="ECO:0007669"/>
    <property type="project" value="TreeGrafter"/>
</dbReference>
<dbReference type="FunFam" id="1.10.10.10:FF:000005">
    <property type="entry name" value="Two-component system response regulator"/>
    <property type="match status" value="1"/>
</dbReference>
<dbReference type="FunFam" id="3.40.50.2300:FF:000001">
    <property type="entry name" value="DNA-binding response regulator PhoB"/>
    <property type="match status" value="1"/>
</dbReference>
<proteinExistence type="predicted"/>
<comment type="caution">
    <text evidence="8">The sequence shown here is derived from an EMBL/GenBank/DDBJ whole genome shotgun (WGS) entry which is preliminary data.</text>
</comment>
<evidence type="ECO:0000256" key="2">
    <source>
        <dbReference type="ARBA" id="ARBA00023012"/>
    </source>
</evidence>
<dbReference type="InterPro" id="IPR011006">
    <property type="entry name" value="CheY-like_superfamily"/>
</dbReference>
<dbReference type="CDD" id="cd00383">
    <property type="entry name" value="trans_reg_C"/>
    <property type="match status" value="1"/>
</dbReference>
<dbReference type="Gene3D" id="3.40.50.2300">
    <property type="match status" value="1"/>
</dbReference>
<dbReference type="Gene3D" id="6.10.250.690">
    <property type="match status" value="1"/>
</dbReference>